<dbReference type="Pfam" id="PF00069">
    <property type="entry name" value="Pkinase"/>
    <property type="match status" value="1"/>
</dbReference>
<dbReference type="Proteomes" id="UP000008068">
    <property type="component" value="Unassembled WGS sequence"/>
</dbReference>
<dbReference type="SMART" id="SM00220">
    <property type="entry name" value="S_TKc"/>
    <property type="match status" value="1"/>
</dbReference>
<dbReference type="GO" id="GO:0005524">
    <property type="term" value="F:ATP binding"/>
    <property type="evidence" value="ECO:0007669"/>
    <property type="project" value="UniProtKB-KW"/>
</dbReference>
<keyword evidence="9" id="KW-1185">Reference proteome</keyword>
<dbReference type="OrthoDB" id="341578at2759"/>
<evidence type="ECO:0000256" key="2">
    <source>
        <dbReference type="ARBA" id="ARBA00022741"/>
    </source>
</evidence>
<dbReference type="GO" id="GO:0005634">
    <property type="term" value="C:nucleus"/>
    <property type="evidence" value="ECO:0007669"/>
    <property type="project" value="TreeGrafter"/>
</dbReference>
<dbReference type="PROSITE" id="PS50011">
    <property type="entry name" value="PROTEIN_KINASE_DOM"/>
    <property type="match status" value="1"/>
</dbReference>
<keyword evidence="2" id="KW-0547">Nucleotide-binding</keyword>
<dbReference type="InterPro" id="IPR011009">
    <property type="entry name" value="Kinase-like_dom_sf"/>
</dbReference>
<keyword evidence="3" id="KW-0418">Kinase</keyword>
<dbReference type="Gene3D" id="1.10.510.10">
    <property type="entry name" value="Transferase(Phosphotransferase) domain 1"/>
    <property type="match status" value="1"/>
</dbReference>
<evidence type="ECO:0000256" key="1">
    <source>
        <dbReference type="ARBA" id="ARBA00022679"/>
    </source>
</evidence>
<dbReference type="InterPro" id="IPR008271">
    <property type="entry name" value="Ser/Thr_kinase_AS"/>
</dbReference>
<evidence type="ECO:0000256" key="6">
    <source>
        <dbReference type="SAM" id="MobiDB-lite"/>
    </source>
</evidence>
<dbReference type="eggNOG" id="KOG1033">
    <property type="taxonomic scope" value="Eukaryota"/>
</dbReference>
<evidence type="ECO:0000256" key="4">
    <source>
        <dbReference type="ARBA" id="ARBA00022840"/>
    </source>
</evidence>
<comment type="similarity">
    <text evidence="5">Belongs to the protein kinase superfamily. Ser/Thr protein kinase family. GCN2 subfamily.</text>
</comment>
<dbReference type="SUPFAM" id="SSF56112">
    <property type="entry name" value="Protein kinase-like (PK-like)"/>
    <property type="match status" value="1"/>
</dbReference>
<dbReference type="AlphaFoldDB" id="G0PBT9"/>
<dbReference type="PROSITE" id="PS00108">
    <property type="entry name" value="PROTEIN_KINASE_ST"/>
    <property type="match status" value="1"/>
</dbReference>
<name>G0PBT9_CAEBE</name>
<evidence type="ECO:0000313" key="8">
    <source>
        <dbReference type="EMBL" id="EGT50669.1"/>
    </source>
</evidence>
<dbReference type="STRING" id="135651.G0PBT9"/>
<dbReference type="InterPro" id="IPR000719">
    <property type="entry name" value="Prot_kinase_dom"/>
</dbReference>
<evidence type="ECO:0000256" key="5">
    <source>
        <dbReference type="ARBA" id="ARBA00037982"/>
    </source>
</evidence>
<dbReference type="HOGENOM" id="CLU_301153_0_0_1"/>
<dbReference type="PANTHER" id="PTHR11042">
    <property type="entry name" value="EUKARYOTIC TRANSLATION INITIATION FACTOR 2-ALPHA KINASE EIF2-ALPHA KINASE -RELATED"/>
    <property type="match status" value="1"/>
</dbReference>
<feature type="domain" description="Protein kinase" evidence="7">
    <location>
        <begin position="1"/>
        <end position="162"/>
    </location>
</feature>
<proteinExistence type="inferred from homology"/>
<keyword evidence="1" id="KW-0808">Transferase</keyword>
<protein>
    <recommendedName>
        <fullName evidence="7">Protein kinase domain-containing protein</fullName>
    </recommendedName>
</protein>
<gene>
    <name evidence="8" type="ORF">CAEBREN_17293</name>
</gene>
<keyword evidence="4" id="KW-0067">ATP-binding</keyword>
<dbReference type="GO" id="GO:0004672">
    <property type="term" value="F:protein kinase activity"/>
    <property type="evidence" value="ECO:0007669"/>
    <property type="project" value="InterPro"/>
</dbReference>
<evidence type="ECO:0000256" key="3">
    <source>
        <dbReference type="ARBA" id="ARBA00022777"/>
    </source>
</evidence>
<dbReference type="EMBL" id="GL380219">
    <property type="protein sequence ID" value="EGT50669.1"/>
    <property type="molecule type" value="Genomic_DNA"/>
</dbReference>
<sequence length="856" mass="98338">MKQWIWQILSGLEWLNKKGVIHRDLKPNNVFFATNDDYTLGGTLKIGDFGMILRSISSNMKAGEYRQTCTRDGCYDYTAPEVLNGEPYNANADVYSLGIIAADLIHHLEVASSEKRNVTFRRGKFPDVLKKIPQSAKDFLKKATSPTKDRPLAKELIKHAFLSDCETSKEDNEIDTLHKIENGHELSETEMQIRENVWSRTSFSVKFQDGTVSRLGVSKDAVEELLKHEIPKESLFDAATRILTILISLTGSTDSSVMNTAIMPYYEEFLKDLHYYAERIKDHKLIFFGLESKSLENLKESYVNGHVKLIPNLEVWMMDGCKDFMRSVFGTDGKIQFTNGNAPLHYMPRNDDLEYISGVQTPVDVEGLDLILSSPIPAEIELLAQRVQKIGSFITKGRMPEVTWSNYNLDVIRNYYRLLLAACNFIKEKLVINILLDFSFSADIQKVIRAPDGFYDFLLPTIDLFVQEPVQSWESWTEVFSVPLCKRTYALYDGEFDPFEAKLSSKASIAASHRFLKLSDRSRVCIGSPTKALRMVGREDVNIEEKLLVVMRILTLQIVLTHSCPFKAMFVLVMARYSNYDLATLVEYLDDLFCYAEKLQDQEIVLFGLEEESFDRIKEKRHVKMIPSIEVWLMDGCKEYLKAQTESEGKIVFSNEDEKLEWIPRREGLVNLNGDFGEEHVHVDNDDMESYRRRLQIMVDAHVPETAELLVERIASISEYISGQTQCADSGQDIDTLKNYLRLLLGACRFAIDKLKEGKHPLFNFNYDMRSVATGMKTVFVQLPTFQVFLLEPMEHWESWAEVSWKLWTPEDEESEEDEEDEENDDVKKDATLDANYLSSSLAEIMKRCNAIYYLP</sequence>
<dbReference type="PANTHER" id="PTHR11042:SF178">
    <property type="entry name" value="EUKARYOTIC TRANSLATION INITIATION FACTOR 2-ALPHA KINASE 1"/>
    <property type="match status" value="1"/>
</dbReference>
<dbReference type="InterPro" id="IPR050339">
    <property type="entry name" value="CC_SR_Kinase"/>
</dbReference>
<feature type="compositionally biased region" description="Acidic residues" evidence="6">
    <location>
        <begin position="811"/>
        <end position="825"/>
    </location>
</feature>
<evidence type="ECO:0000259" key="7">
    <source>
        <dbReference type="PROSITE" id="PS50011"/>
    </source>
</evidence>
<dbReference type="InParanoid" id="G0PBT9"/>
<reference evidence="9" key="1">
    <citation type="submission" date="2011-07" db="EMBL/GenBank/DDBJ databases">
        <authorList>
            <consortium name="Caenorhabditis brenneri Sequencing and Analysis Consortium"/>
            <person name="Wilson R.K."/>
        </authorList>
    </citation>
    <scope>NUCLEOTIDE SEQUENCE [LARGE SCALE GENOMIC DNA]</scope>
    <source>
        <strain evidence="9">PB2801</strain>
    </source>
</reference>
<dbReference type="GO" id="GO:0005737">
    <property type="term" value="C:cytoplasm"/>
    <property type="evidence" value="ECO:0007669"/>
    <property type="project" value="TreeGrafter"/>
</dbReference>
<evidence type="ECO:0000313" key="9">
    <source>
        <dbReference type="Proteomes" id="UP000008068"/>
    </source>
</evidence>
<organism evidence="9">
    <name type="scientific">Caenorhabditis brenneri</name>
    <name type="common">Nematode worm</name>
    <dbReference type="NCBI Taxonomy" id="135651"/>
    <lineage>
        <taxon>Eukaryota</taxon>
        <taxon>Metazoa</taxon>
        <taxon>Ecdysozoa</taxon>
        <taxon>Nematoda</taxon>
        <taxon>Chromadorea</taxon>
        <taxon>Rhabditida</taxon>
        <taxon>Rhabditina</taxon>
        <taxon>Rhabditomorpha</taxon>
        <taxon>Rhabditoidea</taxon>
        <taxon>Rhabditidae</taxon>
        <taxon>Peloderinae</taxon>
        <taxon>Caenorhabditis</taxon>
    </lineage>
</organism>
<feature type="region of interest" description="Disordered" evidence="6">
    <location>
        <begin position="811"/>
        <end position="832"/>
    </location>
</feature>
<accession>G0PBT9</accession>